<dbReference type="GO" id="GO:0046872">
    <property type="term" value="F:metal ion binding"/>
    <property type="evidence" value="ECO:0007669"/>
    <property type="project" value="UniProtKB-KW"/>
</dbReference>
<gene>
    <name evidence="7" type="ORF">METZ01_LOCUS194514</name>
</gene>
<dbReference type="Gene3D" id="1.10.8.640">
    <property type="entry name" value="Cytochrome C biogenesis protein"/>
    <property type="match status" value="1"/>
</dbReference>
<accession>A0A382DT98</accession>
<evidence type="ECO:0000256" key="4">
    <source>
        <dbReference type="ARBA" id="ARBA00023004"/>
    </source>
</evidence>
<feature type="region of interest" description="Disordered" evidence="5">
    <location>
        <begin position="138"/>
        <end position="173"/>
    </location>
</feature>
<proteinExistence type="inferred from homology"/>
<dbReference type="InterPro" id="IPR038297">
    <property type="entry name" value="CcmH/CycL/NrfF/Ccl2_sf"/>
</dbReference>
<keyword evidence="3" id="KW-0479">Metal-binding</keyword>
<name>A0A382DT98_9ZZZZ</name>
<evidence type="ECO:0000313" key="7">
    <source>
        <dbReference type="EMBL" id="SVB41660.1"/>
    </source>
</evidence>
<evidence type="ECO:0000256" key="5">
    <source>
        <dbReference type="SAM" id="MobiDB-lite"/>
    </source>
</evidence>
<keyword evidence="2" id="KW-0349">Heme</keyword>
<feature type="domain" description="CcmH/CycL/Ccl2/NrfF N-terminal" evidence="6">
    <location>
        <begin position="32"/>
        <end position="129"/>
    </location>
</feature>
<protein>
    <recommendedName>
        <fullName evidence="6">CcmH/CycL/Ccl2/NrfF N-terminal domain-containing protein</fullName>
    </recommendedName>
</protein>
<dbReference type="AlphaFoldDB" id="A0A382DT98"/>
<organism evidence="7">
    <name type="scientific">marine metagenome</name>
    <dbReference type="NCBI Taxonomy" id="408172"/>
    <lineage>
        <taxon>unclassified sequences</taxon>
        <taxon>metagenomes</taxon>
        <taxon>ecological metagenomes</taxon>
    </lineage>
</organism>
<evidence type="ECO:0000256" key="2">
    <source>
        <dbReference type="ARBA" id="ARBA00022617"/>
    </source>
</evidence>
<evidence type="ECO:0000256" key="1">
    <source>
        <dbReference type="ARBA" id="ARBA00010342"/>
    </source>
</evidence>
<dbReference type="EMBL" id="UINC01041000">
    <property type="protein sequence ID" value="SVB41660.1"/>
    <property type="molecule type" value="Genomic_DNA"/>
</dbReference>
<evidence type="ECO:0000259" key="6">
    <source>
        <dbReference type="Pfam" id="PF03918"/>
    </source>
</evidence>
<comment type="similarity">
    <text evidence="1">Belongs to the CcmH/CycL/Ccl2/NrfF family.</text>
</comment>
<keyword evidence="4" id="KW-0408">Iron</keyword>
<dbReference type="Pfam" id="PF03918">
    <property type="entry name" value="CcmH"/>
    <property type="match status" value="1"/>
</dbReference>
<feature type="compositionally biased region" description="Basic and acidic residues" evidence="5">
    <location>
        <begin position="163"/>
        <end position="173"/>
    </location>
</feature>
<sequence length="173" mass="18983">MGIHFKKIISVFFIVFFVAIAYSSLATAGAVLSDLENQLMCKCDDKCGKVLINCTCSTADKNRKKFAKMLESGLTVDQIVQQQVEKYGETVLSAPTKNGFNLTAWVIPFGALMIGGVGLRKLLNGWVGKSKLDIEFQNTEDGAAPKSGSKKSGEMNSSKYSRRLKDELDRLET</sequence>
<dbReference type="InterPro" id="IPR005616">
    <property type="entry name" value="CcmH/CycL/Ccl2/NrfF_N"/>
</dbReference>
<evidence type="ECO:0000256" key="3">
    <source>
        <dbReference type="ARBA" id="ARBA00022723"/>
    </source>
</evidence>
<reference evidence="7" key="1">
    <citation type="submission" date="2018-05" db="EMBL/GenBank/DDBJ databases">
        <authorList>
            <person name="Lanie J.A."/>
            <person name="Ng W.-L."/>
            <person name="Kazmierczak K.M."/>
            <person name="Andrzejewski T.M."/>
            <person name="Davidsen T.M."/>
            <person name="Wayne K.J."/>
            <person name="Tettelin H."/>
            <person name="Glass J.I."/>
            <person name="Rusch D."/>
            <person name="Podicherti R."/>
            <person name="Tsui H.-C.T."/>
            <person name="Winkler M.E."/>
        </authorList>
    </citation>
    <scope>NUCLEOTIDE SEQUENCE</scope>
</reference>